<dbReference type="OrthoDB" id="9804944at2"/>
<name>A0A5K7Z6E2_9BACT</name>
<evidence type="ECO:0000259" key="1">
    <source>
        <dbReference type="PROSITE" id="PS51819"/>
    </source>
</evidence>
<dbReference type="InterPro" id="IPR004360">
    <property type="entry name" value="Glyas_Fos-R_dOase_dom"/>
</dbReference>
<dbReference type="PANTHER" id="PTHR21366">
    <property type="entry name" value="GLYOXALASE FAMILY PROTEIN"/>
    <property type="match status" value="1"/>
</dbReference>
<dbReference type="Pfam" id="PF00903">
    <property type="entry name" value="Glyoxalase"/>
    <property type="match status" value="1"/>
</dbReference>
<evidence type="ECO:0000313" key="2">
    <source>
        <dbReference type="EMBL" id="BBO77572.1"/>
    </source>
</evidence>
<dbReference type="KEGG" id="dwd:DSCW_49890"/>
<dbReference type="CDD" id="cd06587">
    <property type="entry name" value="VOC"/>
    <property type="match status" value="1"/>
</dbReference>
<organism evidence="2 3">
    <name type="scientific">Desulfosarcina widdelii</name>
    <dbReference type="NCBI Taxonomy" id="947919"/>
    <lineage>
        <taxon>Bacteria</taxon>
        <taxon>Pseudomonadati</taxon>
        <taxon>Thermodesulfobacteriota</taxon>
        <taxon>Desulfobacteria</taxon>
        <taxon>Desulfobacterales</taxon>
        <taxon>Desulfosarcinaceae</taxon>
        <taxon>Desulfosarcina</taxon>
    </lineage>
</organism>
<dbReference type="InterPro" id="IPR050383">
    <property type="entry name" value="GlyoxalaseI/FosfomycinResist"/>
</dbReference>
<dbReference type="SUPFAM" id="SSF54593">
    <property type="entry name" value="Glyoxalase/Bleomycin resistance protein/Dihydroxybiphenyl dioxygenase"/>
    <property type="match status" value="1"/>
</dbReference>
<dbReference type="InterPro" id="IPR029068">
    <property type="entry name" value="Glyas_Bleomycin-R_OHBP_Dase"/>
</dbReference>
<accession>A0A5K7Z6E2</accession>
<dbReference type="Gene3D" id="3.10.180.10">
    <property type="entry name" value="2,3-Dihydroxybiphenyl 1,2-Dioxygenase, domain 1"/>
    <property type="match status" value="1"/>
</dbReference>
<reference evidence="2 3" key="1">
    <citation type="submission" date="2019-11" db="EMBL/GenBank/DDBJ databases">
        <title>Comparative genomics of hydrocarbon-degrading Desulfosarcina strains.</title>
        <authorList>
            <person name="Watanabe M."/>
            <person name="Kojima H."/>
            <person name="Fukui M."/>
        </authorList>
    </citation>
    <scope>NUCLEOTIDE SEQUENCE [LARGE SCALE GENOMIC DNA]</scope>
    <source>
        <strain evidence="2 3">PP31</strain>
    </source>
</reference>
<dbReference type="RefSeq" id="WP_155306299.1">
    <property type="nucleotide sequence ID" value="NZ_AP021875.1"/>
</dbReference>
<feature type="domain" description="VOC" evidence="1">
    <location>
        <begin position="6"/>
        <end position="134"/>
    </location>
</feature>
<dbReference type="PANTHER" id="PTHR21366:SF14">
    <property type="entry name" value="GLYOXALASE DOMAIN-CONTAINING PROTEIN 5"/>
    <property type="match status" value="1"/>
</dbReference>
<gene>
    <name evidence="2" type="ORF">DSCW_49890</name>
</gene>
<keyword evidence="3" id="KW-1185">Reference proteome</keyword>
<dbReference type="Proteomes" id="UP000427769">
    <property type="component" value="Chromosome"/>
</dbReference>
<protein>
    <submittedName>
        <fullName evidence="2">Glyoxalase</fullName>
    </submittedName>
</protein>
<sequence length="197" mass="22024">MPRYTGINHLAMVTGDMDATIRFWRDLLGMRLVAGLGSKGYRHYFLEISEHDMIAFFEWPGAEAVTEKDHGVPVKGPVVFDHVSVGVVDDQDLWEIKDRLEAADFWVSETIDHGFIHSIYAFDPNGIPIEFSAPCPDVDVRRHPQMHDRHPAKTALEGAEPLPGKWPAVVRRTPTDERMLYPGEGEVFADDGKGSGG</sequence>
<proteinExistence type="predicted"/>
<dbReference type="InterPro" id="IPR037523">
    <property type="entry name" value="VOC_core"/>
</dbReference>
<dbReference type="PROSITE" id="PS51819">
    <property type="entry name" value="VOC"/>
    <property type="match status" value="1"/>
</dbReference>
<evidence type="ECO:0000313" key="3">
    <source>
        <dbReference type="Proteomes" id="UP000427769"/>
    </source>
</evidence>
<dbReference type="AlphaFoldDB" id="A0A5K7Z6E2"/>
<dbReference type="EMBL" id="AP021875">
    <property type="protein sequence ID" value="BBO77572.1"/>
    <property type="molecule type" value="Genomic_DNA"/>
</dbReference>